<dbReference type="AlphaFoldDB" id="A0A4Q9M9P2"/>
<dbReference type="InterPro" id="IPR040441">
    <property type="entry name" value="CFA20/CFAP20DC"/>
</dbReference>
<sequence length="236" mass="25580">MFSSSVQPSLVSLFSSTGSEAIGLFQTHTDSTLPSDSVICLLNDTTSQPVPPPPQTLITATGLEDDTAQSPNYTLDQTVLRLQIPTVRNMGREWAFDVGVVDRSGQEGVVRCSTFQKQPKLELGVPPHLLLPLSCPPSSSRPLTSWSTNSLNLPSLLPHFSSAALARADEDDEEPSPFSPAYKYNGGKMQVPSGTLSHVSYVKVYATCRLRIICFSEGGPQQRLSWEFQSHAADNA</sequence>
<reference evidence="1" key="1">
    <citation type="submission" date="2019-01" db="EMBL/GenBank/DDBJ databases">
        <title>Draft genome sequences of three monokaryotic isolates of the white-rot basidiomycete fungus Dichomitus squalens.</title>
        <authorList>
            <consortium name="DOE Joint Genome Institute"/>
            <person name="Lopez S.C."/>
            <person name="Andreopoulos B."/>
            <person name="Pangilinan J."/>
            <person name="Lipzen A."/>
            <person name="Riley R."/>
            <person name="Ahrendt S."/>
            <person name="Ng V."/>
            <person name="Barry K."/>
            <person name="Daum C."/>
            <person name="Grigoriev I.V."/>
            <person name="Hilden K.S."/>
            <person name="Makela M.R."/>
            <person name="de Vries R.P."/>
        </authorList>
    </citation>
    <scope>NUCLEOTIDE SEQUENCE [LARGE SCALE GENOMIC DNA]</scope>
    <source>
        <strain evidence="1">OM18370.1</strain>
    </source>
</reference>
<dbReference type="Proteomes" id="UP000292957">
    <property type="component" value="Unassembled WGS sequence"/>
</dbReference>
<dbReference type="EMBL" id="ML143513">
    <property type="protein sequence ID" value="TBU23167.1"/>
    <property type="molecule type" value="Genomic_DNA"/>
</dbReference>
<name>A0A4Q9M9P2_9APHY</name>
<accession>A0A4Q9M9P2</accession>
<dbReference type="OrthoDB" id="7486196at2759"/>
<proteinExistence type="predicted"/>
<dbReference type="PANTHER" id="PTHR12458">
    <property type="entry name" value="ORF PROTEIN"/>
    <property type="match status" value="1"/>
</dbReference>
<gene>
    <name evidence="1" type="ORF">BD311DRAFT_791824</name>
</gene>
<evidence type="ECO:0000313" key="1">
    <source>
        <dbReference type="EMBL" id="TBU23167.1"/>
    </source>
</evidence>
<protein>
    <submittedName>
        <fullName evidence="1">Uncharacterized protein</fullName>
    </submittedName>
</protein>
<organism evidence="1">
    <name type="scientific">Dichomitus squalens</name>
    <dbReference type="NCBI Taxonomy" id="114155"/>
    <lineage>
        <taxon>Eukaryota</taxon>
        <taxon>Fungi</taxon>
        <taxon>Dikarya</taxon>
        <taxon>Basidiomycota</taxon>
        <taxon>Agaricomycotina</taxon>
        <taxon>Agaricomycetes</taxon>
        <taxon>Polyporales</taxon>
        <taxon>Polyporaceae</taxon>
        <taxon>Dichomitus</taxon>
    </lineage>
</organism>